<organism evidence="1 3">
    <name type="scientific">Halodesulfurarchaeum formicicum</name>
    <dbReference type="NCBI Taxonomy" id="1873524"/>
    <lineage>
        <taxon>Archaea</taxon>
        <taxon>Methanobacteriati</taxon>
        <taxon>Methanobacteriota</taxon>
        <taxon>Stenosarchaea group</taxon>
        <taxon>Halobacteria</taxon>
        <taxon>Halobacteriales</taxon>
        <taxon>Halobacteriaceae</taxon>
        <taxon>Halodesulfurarchaeum</taxon>
    </lineage>
</organism>
<dbReference type="RefSeq" id="WP_070364667.1">
    <property type="nucleotide sequence ID" value="NZ_CP016070.1"/>
</dbReference>
<dbReference type="EMBL" id="CP016804">
    <property type="protein sequence ID" value="APE95225.1"/>
    <property type="molecule type" value="Genomic_DNA"/>
</dbReference>
<dbReference type="EMBL" id="CP016070">
    <property type="protein sequence ID" value="AOW79932.1"/>
    <property type="molecule type" value="Genomic_DNA"/>
</dbReference>
<protein>
    <submittedName>
        <fullName evidence="1">Uncharacterized protein</fullName>
    </submittedName>
</protein>
<reference evidence="1 3" key="1">
    <citation type="submission" date="2016-06" db="EMBL/GenBank/DDBJ databases">
        <title>Discovery of anaerobic lithoheterotrophic haloarchaeon capable of sulfur respiration by hydrogen and formate.</title>
        <authorList>
            <person name="Sorokin D.Y."/>
            <person name="Kublanov I.V."/>
            <person name="Roman P."/>
            <person name="Sinninghe Damste J.S."/>
            <person name="Golyshin P.N."/>
            <person name="Rojo D."/>
            <person name="Ciordia S."/>
            <person name="Mena Md.C."/>
            <person name="Ferrer M."/>
            <person name="Smedile F."/>
            <person name="Messina E."/>
            <person name="La Cono V."/>
            <person name="Yakimov M.M."/>
        </authorList>
    </citation>
    <scope>NUCLEOTIDE SEQUENCE [LARGE SCALE GENOMIC DNA]</scope>
    <source>
        <strain evidence="1 3">HTSR1</strain>
    </source>
</reference>
<dbReference type="STRING" id="1873524.HSR6_0768"/>
<accession>A0A1D8S3J4</accession>
<dbReference type="Pfam" id="PF24411">
    <property type="entry name" value="DUF7545"/>
    <property type="match status" value="1"/>
</dbReference>
<evidence type="ECO:0000313" key="1">
    <source>
        <dbReference type="EMBL" id="AOW79932.1"/>
    </source>
</evidence>
<reference evidence="2" key="3">
    <citation type="journal article" date="2017" name="ISME J.">
        <title>Discovery of anaerobic lithoheterotrophic haloarchaea, ubiquitous in hypersaline habitats.</title>
        <authorList>
            <person name="Sorokin D.Y."/>
            <person name="Messina E."/>
            <person name="Smedile F."/>
            <person name="Roman P."/>
            <person name="Damste J.S.S."/>
            <person name="Ciordia S."/>
            <person name="Mena M.C."/>
            <person name="Ferrer M."/>
            <person name="Golyshin P.N."/>
            <person name="Kublanov I.V."/>
            <person name="Samarov N.I."/>
            <person name="Toshchakov S.V."/>
            <person name="La Cono V."/>
            <person name="Yakimov M.M."/>
        </authorList>
    </citation>
    <scope>NUCLEOTIDE SEQUENCE</scope>
    <source>
        <strain evidence="2">HSR6</strain>
    </source>
</reference>
<dbReference type="GeneID" id="30417288"/>
<dbReference type="AlphaFoldDB" id="A0A1D8S3J4"/>
<proteinExistence type="predicted"/>
<dbReference type="Proteomes" id="UP000186165">
    <property type="component" value="Chromosome"/>
</dbReference>
<dbReference type="KEGG" id="halh:HTSR_0742"/>
<dbReference type="InterPro" id="IPR055967">
    <property type="entry name" value="DUF7545"/>
</dbReference>
<name>A0A1D8S3J4_9EURY</name>
<sequence length="95" mass="10515">MADSITVTVETETGTDEITLPLDVIDLYREEPEETDAMIAADMLVMAFTERAHALAHHSEDEATEVDLEAIESEMLEAFEDRFGVSYAEATGHSH</sequence>
<evidence type="ECO:0000313" key="4">
    <source>
        <dbReference type="Proteomes" id="UP000186165"/>
    </source>
</evidence>
<dbReference type="KEGG" id="hhsr:HSR6_0768"/>
<dbReference type="Proteomes" id="UP000185608">
    <property type="component" value="Chromosome"/>
</dbReference>
<evidence type="ECO:0000313" key="3">
    <source>
        <dbReference type="Proteomes" id="UP000185608"/>
    </source>
</evidence>
<accession>A0A1J1ACB6</accession>
<gene>
    <name evidence="2" type="ORF">HSR6_0768</name>
    <name evidence="1" type="ORF">HTSR_0742</name>
</gene>
<dbReference type="OrthoDB" id="311268at2157"/>
<evidence type="ECO:0000313" key="2">
    <source>
        <dbReference type="EMBL" id="APE95225.1"/>
    </source>
</evidence>
<reference evidence="4" key="2">
    <citation type="submission" date="2016-08" db="EMBL/GenBank/DDBJ databases">
        <title>Discovery of first anaerobic lithoheterotrophic haloarchae widely represented in hypersaline habitats.</title>
        <authorList>
            <person name="Sorokin D.Y."/>
            <person name="Kublanov I.V."/>
            <person name="Roman P."/>
            <person name="Sinninghe Damste J.S."/>
            <person name="Golyshin P.N."/>
            <person name="Rojo D."/>
            <person name="Ciordia S."/>
            <person name="Mena Md.C."/>
            <person name="Ferrer M."/>
            <person name="Smedile F."/>
            <person name="Messina E."/>
            <person name="La Cono V."/>
            <person name="Yakimov M.M."/>
        </authorList>
    </citation>
    <scope>NUCLEOTIDE SEQUENCE [LARGE SCALE GENOMIC DNA]</scope>
    <source>
        <strain evidence="4">HSR6</strain>
    </source>
</reference>
<keyword evidence="4" id="KW-1185">Reference proteome</keyword>